<dbReference type="GO" id="GO:0005886">
    <property type="term" value="C:plasma membrane"/>
    <property type="evidence" value="ECO:0007669"/>
    <property type="project" value="UniProtKB-SubCell"/>
</dbReference>
<evidence type="ECO:0000256" key="6">
    <source>
        <dbReference type="ARBA" id="ARBA00022967"/>
    </source>
</evidence>
<evidence type="ECO:0000256" key="7">
    <source>
        <dbReference type="ARBA" id="ARBA00022989"/>
    </source>
</evidence>
<accession>X5DQH1</accession>
<dbReference type="PANTHER" id="PTHR24221">
    <property type="entry name" value="ATP-BINDING CASSETTE SUB-FAMILY B"/>
    <property type="match status" value="1"/>
</dbReference>
<feature type="transmembrane region" description="Helical" evidence="10">
    <location>
        <begin position="146"/>
        <end position="164"/>
    </location>
</feature>
<dbReference type="AlphaFoldDB" id="X5DQH1"/>
<evidence type="ECO:0000256" key="8">
    <source>
        <dbReference type="ARBA" id="ARBA00023136"/>
    </source>
</evidence>
<keyword evidence="3 10" id="KW-0812">Transmembrane</keyword>
<dbReference type="GO" id="GO:0034040">
    <property type="term" value="F:ATPase-coupled lipid transmembrane transporter activity"/>
    <property type="evidence" value="ECO:0007669"/>
    <property type="project" value="TreeGrafter"/>
</dbReference>
<evidence type="ECO:0000313" key="13">
    <source>
        <dbReference type="EMBL" id="AHW65468.1"/>
    </source>
</evidence>
<keyword evidence="5" id="KW-0067">ATP-binding</keyword>
<dbReference type="eggNOG" id="COG1132">
    <property type="taxonomic scope" value="Bacteria"/>
</dbReference>
<dbReference type="InterPro" id="IPR003593">
    <property type="entry name" value="AAA+_ATPase"/>
</dbReference>
<feature type="transmembrane region" description="Helical" evidence="10">
    <location>
        <begin position="28"/>
        <end position="48"/>
    </location>
</feature>
<feature type="transmembrane region" description="Helical" evidence="10">
    <location>
        <begin position="254"/>
        <end position="276"/>
    </location>
</feature>
<dbReference type="InterPro" id="IPR039421">
    <property type="entry name" value="Type_1_exporter"/>
</dbReference>
<dbReference type="Proteomes" id="UP000023703">
    <property type="component" value="Chromosome"/>
</dbReference>
<evidence type="ECO:0000256" key="1">
    <source>
        <dbReference type="ARBA" id="ARBA00004429"/>
    </source>
</evidence>
<dbReference type="OrthoDB" id="9806127at2"/>
<evidence type="ECO:0000256" key="3">
    <source>
        <dbReference type="ARBA" id="ARBA00022692"/>
    </source>
</evidence>
<dbReference type="Gene3D" id="3.40.50.300">
    <property type="entry name" value="P-loop containing nucleotide triphosphate hydrolases"/>
    <property type="match status" value="1"/>
</dbReference>
<keyword evidence="2" id="KW-1003">Cell membrane</keyword>
<dbReference type="SUPFAM" id="SSF52540">
    <property type="entry name" value="P-loop containing nucleoside triphosphate hydrolases"/>
    <property type="match status" value="1"/>
</dbReference>
<evidence type="ECO:0000259" key="11">
    <source>
        <dbReference type="PROSITE" id="PS50893"/>
    </source>
</evidence>
<sequence length="577" mass="60165">MNTTAVRLPEASVRDTGRAVLALVRPRLRTLGAVVVLLTLGSGTALAVPALQGRVVDDVIAGAGLARVGLTVGGIILTGVVAALLILWGGRQLVTALQGTLAELREDVLDAAVNLDPGDVKSAGSSDVVSRVTGDVESVTGAVTEVLPRATQALFTLIVTALGFAVLDPWLALAALVAIPVQVLSGVVFLRRSRPLYIRQQRMDAERGQALIETVNGTATVRAHAQDEARLGLIAERSLASVEIGREATKVRNVFNGGLNTAEFLGLAAILAVGFWRVDAGMLTVGGATAGALFFQRIFAPVSILLASIDDLQRAEVGLSRLVGVLQVPRVDGPSRPVQDTDVRINGLSFRYPGADRENLENISLTIPAGRHVVLVGASGSGKSTLARLIAGTLPPDTGTALIGGVDATVATSSSGAPATVLVTQEIHRFSGTVADNLRLVAPEATDAELTTALTAVHAQWLEHLGLDHDGPLHESAVQQIALARVLLADPPVVVLDEATAYAGTGRDLNALDAAVGAVVAGRTSVIVAHRLTQARDADLVVVLDSGRIAESGTHDELVRRNGRYARLWDAWRTSTR</sequence>
<dbReference type="PROSITE" id="PS50929">
    <property type="entry name" value="ABC_TM1F"/>
    <property type="match status" value="1"/>
</dbReference>
<feature type="transmembrane region" description="Helical" evidence="10">
    <location>
        <begin position="68"/>
        <end position="88"/>
    </location>
</feature>
<dbReference type="STRING" id="1404245.CGLY_15160"/>
<dbReference type="GO" id="GO:0016887">
    <property type="term" value="F:ATP hydrolysis activity"/>
    <property type="evidence" value="ECO:0007669"/>
    <property type="project" value="InterPro"/>
</dbReference>
<dbReference type="HOGENOM" id="CLU_000604_84_9_11"/>
<dbReference type="InterPro" id="IPR011527">
    <property type="entry name" value="ABC1_TM_dom"/>
</dbReference>
<organism evidence="13 14">
    <name type="scientific">Corynebacterium glyciniphilum AJ 3170</name>
    <dbReference type="NCBI Taxonomy" id="1404245"/>
    <lineage>
        <taxon>Bacteria</taxon>
        <taxon>Bacillati</taxon>
        <taxon>Actinomycetota</taxon>
        <taxon>Actinomycetes</taxon>
        <taxon>Mycobacteriales</taxon>
        <taxon>Corynebacteriaceae</taxon>
        <taxon>Corynebacterium</taxon>
    </lineage>
</organism>
<feature type="domain" description="ABC transmembrane type-1" evidence="12">
    <location>
        <begin position="33"/>
        <end position="314"/>
    </location>
</feature>
<dbReference type="Pfam" id="PF00664">
    <property type="entry name" value="ABC_membrane"/>
    <property type="match status" value="1"/>
</dbReference>
<feature type="transmembrane region" description="Helical" evidence="10">
    <location>
        <begin position="170"/>
        <end position="190"/>
    </location>
</feature>
<dbReference type="SMART" id="SM00382">
    <property type="entry name" value="AAA"/>
    <property type="match status" value="1"/>
</dbReference>
<dbReference type="PROSITE" id="PS50893">
    <property type="entry name" value="ABC_TRANSPORTER_2"/>
    <property type="match status" value="1"/>
</dbReference>
<dbReference type="EMBL" id="CP006842">
    <property type="protein sequence ID" value="AHW65468.1"/>
    <property type="molecule type" value="Genomic_DNA"/>
</dbReference>
<evidence type="ECO:0000259" key="12">
    <source>
        <dbReference type="PROSITE" id="PS50929"/>
    </source>
</evidence>
<evidence type="ECO:0000256" key="4">
    <source>
        <dbReference type="ARBA" id="ARBA00022741"/>
    </source>
</evidence>
<dbReference type="InterPro" id="IPR036640">
    <property type="entry name" value="ABC1_TM_sf"/>
</dbReference>
<gene>
    <name evidence="13" type="ORF">CGLY_15160</name>
</gene>
<reference evidence="13 14" key="1">
    <citation type="journal article" date="2015" name="Int. J. Syst. Evol. Microbiol.">
        <title>Revisiting Corynebacterium glyciniphilum (ex Kubota et al., 1972) sp. nov., nom. rev., isolated from putrefied banana.</title>
        <authorList>
            <person name="Al-Dilaimi A."/>
            <person name="Bednarz H."/>
            <person name="Lomker A."/>
            <person name="Niehaus K."/>
            <person name="Kalinowski J."/>
            <person name="Ruckert C."/>
        </authorList>
    </citation>
    <scope>NUCLEOTIDE SEQUENCE [LARGE SCALE GENOMIC DNA]</scope>
    <source>
        <strain evidence="13">AJ 3170</strain>
    </source>
</reference>
<comment type="similarity">
    <text evidence="9">Belongs to the ABC transporter superfamily. Siderophore-Fe(3+) uptake transporter (SIUT) (TC 3.A.1.21) family.</text>
</comment>
<dbReference type="RefSeq" id="WP_038550486.1">
    <property type="nucleotide sequence ID" value="NZ_CP006842.1"/>
</dbReference>
<dbReference type="GO" id="GO:0140359">
    <property type="term" value="F:ABC-type transporter activity"/>
    <property type="evidence" value="ECO:0007669"/>
    <property type="project" value="InterPro"/>
</dbReference>
<dbReference type="Gene3D" id="1.20.1560.10">
    <property type="entry name" value="ABC transporter type 1, transmembrane domain"/>
    <property type="match status" value="1"/>
</dbReference>
<name>X5DQH1_9CORY</name>
<dbReference type="KEGG" id="cgy:CGLY_15160"/>
<dbReference type="SUPFAM" id="SSF90123">
    <property type="entry name" value="ABC transporter transmembrane region"/>
    <property type="match status" value="1"/>
</dbReference>
<dbReference type="InterPro" id="IPR003439">
    <property type="entry name" value="ABC_transporter-like_ATP-bd"/>
</dbReference>
<dbReference type="InterPro" id="IPR027417">
    <property type="entry name" value="P-loop_NTPase"/>
</dbReference>
<keyword evidence="7 10" id="KW-1133">Transmembrane helix</keyword>
<dbReference type="GO" id="GO:0005524">
    <property type="term" value="F:ATP binding"/>
    <property type="evidence" value="ECO:0007669"/>
    <property type="project" value="UniProtKB-KW"/>
</dbReference>
<keyword evidence="8 10" id="KW-0472">Membrane</keyword>
<keyword evidence="6" id="KW-1278">Translocase</keyword>
<evidence type="ECO:0000256" key="10">
    <source>
        <dbReference type="SAM" id="Phobius"/>
    </source>
</evidence>
<keyword evidence="4" id="KW-0547">Nucleotide-binding</keyword>
<keyword evidence="2" id="KW-0997">Cell inner membrane</keyword>
<protein>
    <submittedName>
        <fullName evidence="13">ABC-type transporter, permease subunit</fullName>
    </submittedName>
</protein>
<dbReference type="PANTHER" id="PTHR24221:SF654">
    <property type="entry name" value="ATP-BINDING CASSETTE SUB-FAMILY B MEMBER 6"/>
    <property type="match status" value="1"/>
</dbReference>
<evidence type="ECO:0000256" key="5">
    <source>
        <dbReference type="ARBA" id="ARBA00022840"/>
    </source>
</evidence>
<evidence type="ECO:0000313" key="14">
    <source>
        <dbReference type="Proteomes" id="UP000023703"/>
    </source>
</evidence>
<feature type="domain" description="ABC transporter" evidence="11">
    <location>
        <begin position="343"/>
        <end position="571"/>
    </location>
</feature>
<dbReference type="CDD" id="cd07346">
    <property type="entry name" value="ABC_6TM_exporters"/>
    <property type="match status" value="1"/>
</dbReference>
<evidence type="ECO:0000256" key="2">
    <source>
        <dbReference type="ARBA" id="ARBA00022519"/>
    </source>
</evidence>
<proteinExistence type="inferred from homology"/>
<dbReference type="Pfam" id="PF00005">
    <property type="entry name" value="ABC_tran"/>
    <property type="match status" value="1"/>
</dbReference>
<evidence type="ECO:0000256" key="9">
    <source>
        <dbReference type="ARBA" id="ARBA00023455"/>
    </source>
</evidence>
<comment type="subcellular location">
    <subcellularLocation>
        <location evidence="1">Cell inner membrane</location>
        <topology evidence="1">Multi-pass membrane protein</topology>
    </subcellularLocation>
</comment>
<keyword evidence="14" id="KW-1185">Reference proteome</keyword>